<dbReference type="GO" id="GO:0003677">
    <property type="term" value="F:DNA binding"/>
    <property type="evidence" value="ECO:0007669"/>
    <property type="project" value="InterPro"/>
</dbReference>
<dbReference type="InterPro" id="IPR024075">
    <property type="entry name" value="DNA-dir_RNA_pol_helix_hairp_sf"/>
</dbReference>
<evidence type="ECO:0000256" key="6">
    <source>
        <dbReference type="ARBA" id="ARBA00023163"/>
    </source>
</evidence>
<evidence type="ECO:0000256" key="5">
    <source>
        <dbReference type="ARBA" id="ARBA00022695"/>
    </source>
</evidence>
<protein>
    <recommendedName>
        <fullName evidence="2">DNA-directed RNA polymerase</fullName>
        <ecNumber evidence="2">2.7.7.6</ecNumber>
    </recommendedName>
</protein>
<organism evidence="9 10">
    <name type="scientific">Acidaminococcus intestini</name>
    <dbReference type="NCBI Taxonomy" id="187327"/>
    <lineage>
        <taxon>Bacteria</taxon>
        <taxon>Bacillati</taxon>
        <taxon>Bacillota</taxon>
        <taxon>Negativicutes</taxon>
        <taxon>Acidaminococcales</taxon>
        <taxon>Acidaminococcaceae</taxon>
        <taxon>Acidaminococcus</taxon>
    </lineage>
</organism>
<evidence type="ECO:0000256" key="1">
    <source>
        <dbReference type="ARBA" id="ARBA00009493"/>
    </source>
</evidence>
<dbReference type="GO" id="GO:0000428">
    <property type="term" value="C:DNA-directed RNA polymerase complex"/>
    <property type="evidence" value="ECO:0007669"/>
    <property type="project" value="UniProtKB-KW"/>
</dbReference>
<name>A0A943EGE2_9FIRM</name>
<proteinExistence type="inferred from homology"/>
<sequence length="890" mass="99924">MNTFESSYEALVTKYGPKFLEELEIESKAKTQAEAKLRLNLEIQQMNGQAGSTKLGDRFTGHVWEDCRANVKDVVETTKHPSKTTQGVWRHTLENLLAVYQGKEDALVDLMTLQAITTLLSETLKYSETPISISVASVKIGKAIKAEADLEAFCQYEEARDKAWVRGSMIKGISDRVATSYKLSYFRNRANKENYQGLTLPVTDLEALGAKLIEAVVYGSGYWYMKPVQMKKKKVQCILPTSWLEEAWANNMDKLVSSAVQYLPMVVPPAPWTTPFDGGYYGASRLHTSLIRLHGAMGTEPSKRYSNMLQRVDLSRVYDALNALQDTPFVINSYILDVMTKIKNNGGDFGGIPRMEPMDLLPMLPEDATEEDLKAHKKKLVALYKAETARKSKALKFLMTLEVAKKYKDQDRIYFPWNIDYRGRCYPIPTALSPQGDDLGKALLLFAEGSPIKEEDWKWMAIHGANLAGHDKVPFETRIQWVLDNTSRILESAQDPLGHTWWYEASKNEYPMEFLAFCHEWEKLQAYYKNNGIHEGFVSTLPLAFDGTCSGLQHFSALLRDEVGGKAVNLVPSPSVQDIYSIVAEKVNKALTKDAESGNGDSPKIDKKTGEILRDSNGNPIMTYGSKTLAQNWAVFNRVKFGQDGITRKICKRSVMTLAYGSKQYGFKENILEDHLKPFVNAHPEDNPFVSPHQAAVYMAGLIWDAVGTTVIKAVEGMKWLQDVSKLICKNGEVVTWFTPNGLPVQQNYMKSTTEVIQVRFGGARVRLYSTKMLDEVDSRAQANGIAPNFIHSMDATHLQRVVVAEKTVGNNNFMMIHDSFGTDAAHAGHLYATIRQQFVSLYDGQNLLADFFDNVKHLISEEDMDAVPELPSFGNLHLQDVVSSQFCFA</sequence>
<evidence type="ECO:0000256" key="7">
    <source>
        <dbReference type="ARBA" id="ARBA00048552"/>
    </source>
</evidence>
<evidence type="ECO:0000313" key="10">
    <source>
        <dbReference type="Proteomes" id="UP000754226"/>
    </source>
</evidence>
<evidence type="ECO:0000259" key="8">
    <source>
        <dbReference type="SMART" id="SM01311"/>
    </source>
</evidence>
<dbReference type="Pfam" id="PF14700">
    <property type="entry name" value="RPOL_N"/>
    <property type="match status" value="1"/>
</dbReference>
<dbReference type="EMBL" id="JAGZCZ010000005">
    <property type="protein sequence ID" value="MBS5519631.1"/>
    <property type="molecule type" value="Genomic_DNA"/>
</dbReference>
<dbReference type="PANTHER" id="PTHR10102:SF0">
    <property type="entry name" value="DNA-DIRECTED RNA POLYMERASE, MITOCHONDRIAL"/>
    <property type="match status" value="1"/>
</dbReference>
<gene>
    <name evidence="9" type="ORF">KHX13_04780</name>
</gene>
<evidence type="ECO:0000256" key="2">
    <source>
        <dbReference type="ARBA" id="ARBA00012418"/>
    </source>
</evidence>
<comment type="caution">
    <text evidence="9">The sequence shown here is derived from an EMBL/GenBank/DDBJ whole genome shotgun (WGS) entry which is preliminary data.</text>
</comment>
<dbReference type="InterPro" id="IPR037159">
    <property type="entry name" value="RNA_POL_N_sf"/>
</dbReference>
<evidence type="ECO:0000256" key="4">
    <source>
        <dbReference type="ARBA" id="ARBA00022679"/>
    </source>
</evidence>
<dbReference type="Gene3D" id="1.10.150.20">
    <property type="entry name" value="5' to 3' exonuclease, C-terminal subdomain"/>
    <property type="match status" value="1"/>
</dbReference>
<reference evidence="9" key="1">
    <citation type="submission" date="2021-02" db="EMBL/GenBank/DDBJ databases">
        <title>Infant gut strain persistence is associated with maternal origin, phylogeny, and functional potential including surface adhesion and iron acquisition.</title>
        <authorList>
            <person name="Lou Y.C."/>
        </authorList>
    </citation>
    <scope>NUCLEOTIDE SEQUENCE</scope>
    <source>
        <strain evidence="9">L3_106_000M1_dasL3_106_000M1_concoct_15</strain>
    </source>
</reference>
<evidence type="ECO:0000313" key="9">
    <source>
        <dbReference type="EMBL" id="MBS5519631.1"/>
    </source>
</evidence>
<dbReference type="Proteomes" id="UP000754226">
    <property type="component" value="Unassembled WGS sequence"/>
</dbReference>
<dbReference type="Gene3D" id="1.10.287.280">
    <property type="match status" value="1"/>
</dbReference>
<comment type="catalytic activity">
    <reaction evidence="7">
        <text>RNA(n) + a ribonucleoside 5'-triphosphate = RNA(n+1) + diphosphate</text>
        <dbReference type="Rhea" id="RHEA:21248"/>
        <dbReference type="Rhea" id="RHEA-COMP:14527"/>
        <dbReference type="Rhea" id="RHEA-COMP:17342"/>
        <dbReference type="ChEBI" id="CHEBI:33019"/>
        <dbReference type="ChEBI" id="CHEBI:61557"/>
        <dbReference type="ChEBI" id="CHEBI:140395"/>
        <dbReference type="EC" id="2.7.7.6"/>
    </reaction>
</comment>
<dbReference type="EC" id="2.7.7.6" evidence="2"/>
<keyword evidence="6" id="KW-0804">Transcription</keyword>
<dbReference type="GO" id="GO:0003899">
    <property type="term" value="F:DNA-directed RNA polymerase activity"/>
    <property type="evidence" value="ECO:0007669"/>
    <property type="project" value="UniProtKB-EC"/>
</dbReference>
<evidence type="ECO:0000256" key="3">
    <source>
        <dbReference type="ARBA" id="ARBA00022478"/>
    </source>
</evidence>
<accession>A0A943EGE2</accession>
<dbReference type="InterPro" id="IPR046950">
    <property type="entry name" value="DNA-dir_Rpol_C_phage-type"/>
</dbReference>
<keyword evidence="3" id="KW-0240">DNA-directed RNA polymerase</keyword>
<dbReference type="Gene3D" id="1.10.1320.10">
    <property type="entry name" value="DNA-directed RNA polymerase, N-terminal domain"/>
    <property type="match status" value="1"/>
</dbReference>
<dbReference type="GO" id="GO:0006351">
    <property type="term" value="P:DNA-templated transcription"/>
    <property type="evidence" value="ECO:0007669"/>
    <property type="project" value="InterPro"/>
</dbReference>
<dbReference type="Gene3D" id="1.10.287.260">
    <property type="match status" value="1"/>
</dbReference>
<dbReference type="SMART" id="SM01311">
    <property type="entry name" value="RPOL_N"/>
    <property type="match status" value="1"/>
</dbReference>
<dbReference type="InterPro" id="IPR029262">
    <property type="entry name" value="RPOL_N"/>
</dbReference>
<comment type="similarity">
    <text evidence="1">Belongs to the phage and mitochondrial RNA polymerase family.</text>
</comment>
<feature type="domain" description="DNA-directed RNA polymerase N-terminal" evidence="8">
    <location>
        <begin position="20"/>
        <end position="326"/>
    </location>
</feature>
<keyword evidence="4" id="KW-0808">Transferase</keyword>
<keyword evidence="5" id="KW-0548">Nucleotidyltransferase</keyword>
<dbReference type="SUPFAM" id="SSF56672">
    <property type="entry name" value="DNA/RNA polymerases"/>
    <property type="match status" value="1"/>
</dbReference>
<dbReference type="PANTHER" id="PTHR10102">
    <property type="entry name" value="DNA-DIRECTED RNA POLYMERASE, MITOCHONDRIAL"/>
    <property type="match status" value="1"/>
</dbReference>
<dbReference type="PROSITE" id="PS00489">
    <property type="entry name" value="RNA_POL_PHAGE_2"/>
    <property type="match status" value="1"/>
</dbReference>
<dbReference type="PROSITE" id="PS00900">
    <property type="entry name" value="RNA_POL_PHAGE_1"/>
    <property type="match status" value="1"/>
</dbReference>
<dbReference type="InterPro" id="IPR002092">
    <property type="entry name" value="DNA-dir_Rpol_phage-type"/>
</dbReference>
<dbReference type="AlphaFoldDB" id="A0A943EGE2"/>
<dbReference type="Pfam" id="PF00940">
    <property type="entry name" value="RNA_pol"/>
    <property type="match status" value="1"/>
</dbReference>
<dbReference type="InterPro" id="IPR043502">
    <property type="entry name" value="DNA/RNA_pol_sf"/>
</dbReference>